<sequence length="239" mass="26738">MSSCAKYLTLPENYILATGTTDRCKSDPLHEHTTWDAWEKWVSLRYKDLMYEMLPRRGEKWHRGIVFKGMVARGSASTPMGLGHSLSSKRKWARHLYNRVVHPTSSAKGIAKYQELKVNAKHLHIKNGSPIPTDEQLMFEAVGGSNKCHRQRSSSMLSVSSISSAAAHDACIEREKRLWGYMQQPLDNFAAFMTSFASQFGVQMDLVPTLFSPFPPTDDLDVPQPPTGTPSSSSPPPPM</sequence>
<reference evidence="2" key="1">
    <citation type="journal article" date="2023" name="Nat. Plants">
        <title>Single-cell RNA sequencing provides a high-resolution roadmap for understanding the multicellular compartmentation of specialized metabolism.</title>
        <authorList>
            <person name="Sun S."/>
            <person name="Shen X."/>
            <person name="Li Y."/>
            <person name="Li Y."/>
            <person name="Wang S."/>
            <person name="Li R."/>
            <person name="Zhang H."/>
            <person name="Shen G."/>
            <person name="Guo B."/>
            <person name="Wei J."/>
            <person name="Xu J."/>
            <person name="St-Pierre B."/>
            <person name="Chen S."/>
            <person name="Sun C."/>
        </authorList>
    </citation>
    <scope>NUCLEOTIDE SEQUENCE [LARGE SCALE GENOMIC DNA]</scope>
</reference>
<organism evidence="1 2">
    <name type="scientific">Catharanthus roseus</name>
    <name type="common">Madagascar periwinkle</name>
    <name type="synonym">Vinca rosea</name>
    <dbReference type="NCBI Taxonomy" id="4058"/>
    <lineage>
        <taxon>Eukaryota</taxon>
        <taxon>Viridiplantae</taxon>
        <taxon>Streptophyta</taxon>
        <taxon>Embryophyta</taxon>
        <taxon>Tracheophyta</taxon>
        <taxon>Spermatophyta</taxon>
        <taxon>Magnoliopsida</taxon>
        <taxon>eudicotyledons</taxon>
        <taxon>Gunneridae</taxon>
        <taxon>Pentapetalae</taxon>
        <taxon>asterids</taxon>
        <taxon>lamiids</taxon>
        <taxon>Gentianales</taxon>
        <taxon>Apocynaceae</taxon>
        <taxon>Rauvolfioideae</taxon>
        <taxon>Vinceae</taxon>
        <taxon>Catharanthinae</taxon>
        <taxon>Catharanthus</taxon>
    </lineage>
</organism>
<proteinExistence type="predicted"/>
<gene>
    <name evidence="1" type="ORF">M9H77_26776</name>
</gene>
<name>A0ACC0AEW2_CATRO</name>
<dbReference type="EMBL" id="CM044706">
    <property type="protein sequence ID" value="KAI5657983.1"/>
    <property type="molecule type" value="Genomic_DNA"/>
</dbReference>
<dbReference type="Proteomes" id="UP001060085">
    <property type="component" value="Linkage Group LG06"/>
</dbReference>
<evidence type="ECO:0000313" key="1">
    <source>
        <dbReference type="EMBL" id="KAI5657983.1"/>
    </source>
</evidence>
<comment type="caution">
    <text evidence="1">The sequence shown here is derived from an EMBL/GenBank/DDBJ whole genome shotgun (WGS) entry which is preliminary data.</text>
</comment>
<protein>
    <submittedName>
        <fullName evidence="1">Uncharacterized protein</fullName>
    </submittedName>
</protein>
<evidence type="ECO:0000313" key="2">
    <source>
        <dbReference type="Proteomes" id="UP001060085"/>
    </source>
</evidence>
<keyword evidence="2" id="KW-1185">Reference proteome</keyword>
<accession>A0ACC0AEW2</accession>